<evidence type="ECO:0000313" key="4">
    <source>
        <dbReference type="Proteomes" id="UP001221597"/>
    </source>
</evidence>
<gene>
    <name evidence="3" type="ORF">P9989_21240</name>
</gene>
<dbReference type="RefSeq" id="WP_283076819.1">
    <property type="nucleotide sequence ID" value="NZ_CP121671.1"/>
</dbReference>
<dbReference type="SUPFAM" id="SSF102405">
    <property type="entry name" value="MCP/YpsA-like"/>
    <property type="match status" value="1"/>
</dbReference>
<keyword evidence="4" id="KW-1185">Reference proteome</keyword>
<protein>
    <recommendedName>
        <fullName evidence="2">Cytokinin riboside 5'-monophosphate phosphoribohydrolase</fullName>
        <ecNumber evidence="2">3.2.2.n1</ecNumber>
    </recommendedName>
</protein>
<evidence type="ECO:0000313" key="3">
    <source>
        <dbReference type="EMBL" id="WFT74824.1"/>
    </source>
</evidence>
<dbReference type="Proteomes" id="UP001221597">
    <property type="component" value="Chromosome"/>
</dbReference>
<proteinExistence type="inferred from homology"/>
<dbReference type="Pfam" id="PF03641">
    <property type="entry name" value="Lysine_decarbox"/>
    <property type="match status" value="1"/>
</dbReference>
<evidence type="ECO:0000256" key="2">
    <source>
        <dbReference type="RuleBase" id="RU363015"/>
    </source>
</evidence>
<organism evidence="3 4">
    <name type="scientific">Halobacillus naozhouensis</name>
    <dbReference type="NCBI Taxonomy" id="554880"/>
    <lineage>
        <taxon>Bacteria</taxon>
        <taxon>Bacillati</taxon>
        <taxon>Bacillota</taxon>
        <taxon>Bacilli</taxon>
        <taxon>Bacillales</taxon>
        <taxon>Bacillaceae</taxon>
        <taxon>Halobacillus</taxon>
    </lineage>
</organism>
<reference evidence="3 4" key="1">
    <citation type="submission" date="2023-04" db="EMBL/GenBank/DDBJ databases">
        <title>Genome sequence of Halobacillus naozhouensis KACC 21980.</title>
        <authorList>
            <person name="Kim S."/>
            <person name="Heo J."/>
            <person name="Kwon S.-W."/>
        </authorList>
    </citation>
    <scope>NUCLEOTIDE SEQUENCE [LARGE SCALE GENOMIC DNA]</scope>
    <source>
        <strain evidence="3 4">KCTC 13234</strain>
    </source>
</reference>
<dbReference type="PANTHER" id="PTHR31223">
    <property type="entry name" value="LOG FAMILY PROTEIN YJL055W"/>
    <property type="match status" value="1"/>
</dbReference>
<keyword evidence="2" id="KW-0378">Hydrolase</keyword>
<dbReference type="InterPro" id="IPR031100">
    <property type="entry name" value="LOG_fam"/>
</dbReference>
<dbReference type="PANTHER" id="PTHR31223:SF70">
    <property type="entry name" value="LOG FAMILY PROTEIN YJL055W"/>
    <property type="match status" value="1"/>
</dbReference>
<dbReference type="Gene3D" id="3.40.50.450">
    <property type="match status" value="1"/>
</dbReference>
<dbReference type="NCBIfam" id="TIGR00730">
    <property type="entry name" value="Rossman fold protein, TIGR00730 family"/>
    <property type="match status" value="1"/>
</dbReference>
<accession>A0ABY8IZU0</accession>
<name>A0ABY8IZU0_9BACI</name>
<dbReference type="EMBL" id="CP121671">
    <property type="protein sequence ID" value="WFT74824.1"/>
    <property type="molecule type" value="Genomic_DNA"/>
</dbReference>
<evidence type="ECO:0000256" key="1">
    <source>
        <dbReference type="ARBA" id="ARBA00006763"/>
    </source>
</evidence>
<sequence length="183" mass="20224">MKRICVYAGAKLGSNRAFAEQSKMLGEVFAREQIELVYGGAKSGLMGELADSILESGGSVTGIMPTPLFEKEIVHQKLTSFIEVKTMHERKAKMSELADGFIALPGGFGTFEELFETITWAQIGLHTKPIALLNTENYYTPLLNLIDHAIQAGFVSESNRSLILQATEPGELVEKMKSWLREK</sequence>
<keyword evidence="2" id="KW-0203">Cytokinin biosynthesis</keyword>
<dbReference type="InterPro" id="IPR005269">
    <property type="entry name" value="LOG"/>
</dbReference>
<comment type="similarity">
    <text evidence="1 2">Belongs to the LOG family.</text>
</comment>
<dbReference type="EC" id="3.2.2.n1" evidence="2"/>